<dbReference type="Pfam" id="PF04464">
    <property type="entry name" value="Glyphos_transf"/>
    <property type="match status" value="1"/>
</dbReference>
<dbReference type="Proteomes" id="UP000176355">
    <property type="component" value="Unassembled WGS sequence"/>
</dbReference>
<evidence type="ECO:0000313" key="2">
    <source>
        <dbReference type="Proteomes" id="UP000176355"/>
    </source>
</evidence>
<protein>
    <recommendedName>
        <fullName evidence="3">UDP-N-acetylglucosamine 2-epimerase domain-containing protein</fullName>
    </recommendedName>
</protein>
<proteinExistence type="predicted"/>
<dbReference type="GO" id="GO:0047355">
    <property type="term" value="F:CDP-glycerol glycerophosphotransferase activity"/>
    <property type="evidence" value="ECO:0007669"/>
    <property type="project" value="InterPro"/>
</dbReference>
<sequence length="459" mass="53213">MIFGIVKTVFFSVSNVAIFRNLTSFRGSVLDLLSRDENIRIIVLVRRGSKLPFDFAGHPNIAIEEIEENIKRNLIQNAFYFFFSFLIFTDTTKLVSSYGVRADKPRPLWRFWNYPLKIFISKTFGQSKWIKKIFAPRIYLWLFPERLYKGLFEKYRPALAFLPNICIWPNDLQLLVEAKRQGIKTVGMHGNWDHFSKYFIPFQTDRMLVWSQPVKEEAVKFQSYEPQSVTVVGGPHVDYFVGEASRESRGDFLKRLNFPLDSIVILFASQGPYSLDGADLVEMILNWIRAGELNTKIRLIVRPHPSGIMEKEKYERFRGDPLVYFDSAKDCQLLPGFKHYINVLRHADLLVTTYSTVGPDGALMDRPVIVAGFDGYKQRPIYQSVRRHKNFTHYQLISKIGGIKIVEQRAEFLPAIKNYLAHPECDAAERAILRHEVFGFTDGKNSARIVSEIKKKLYD</sequence>
<comment type="caution">
    <text evidence="1">The sequence shown here is derived from an EMBL/GenBank/DDBJ whole genome shotgun (WGS) entry which is preliminary data.</text>
</comment>
<organism evidence="1 2">
    <name type="scientific">Candidatus Taylorbacteria bacterium RIFCSPLOWO2_12_FULL_44_15c</name>
    <dbReference type="NCBI Taxonomy" id="1802333"/>
    <lineage>
        <taxon>Bacteria</taxon>
        <taxon>Candidatus Tayloriibacteriota</taxon>
    </lineage>
</organism>
<dbReference type="InterPro" id="IPR043148">
    <property type="entry name" value="TagF_C"/>
</dbReference>
<dbReference type="GO" id="GO:0016020">
    <property type="term" value="C:membrane"/>
    <property type="evidence" value="ECO:0007669"/>
    <property type="project" value="InterPro"/>
</dbReference>
<evidence type="ECO:0008006" key="3">
    <source>
        <dbReference type="Google" id="ProtNLM"/>
    </source>
</evidence>
<dbReference type="Gene3D" id="3.40.50.12580">
    <property type="match status" value="1"/>
</dbReference>
<dbReference type="STRING" id="1802333.A3G03_01625"/>
<dbReference type="EMBL" id="MHSL01000006">
    <property type="protein sequence ID" value="OHA44329.1"/>
    <property type="molecule type" value="Genomic_DNA"/>
</dbReference>
<name>A0A1G2P9D9_9BACT</name>
<accession>A0A1G2P9D9</accession>
<dbReference type="SUPFAM" id="SSF53756">
    <property type="entry name" value="UDP-Glycosyltransferase/glycogen phosphorylase"/>
    <property type="match status" value="1"/>
</dbReference>
<dbReference type="InterPro" id="IPR007554">
    <property type="entry name" value="Glycerophosphate_synth"/>
</dbReference>
<dbReference type="AlphaFoldDB" id="A0A1G2P9D9"/>
<gene>
    <name evidence="1" type="ORF">A3G03_01625</name>
</gene>
<reference evidence="1 2" key="1">
    <citation type="journal article" date="2016" name="Nat. Commun.">
        <title>Thousands of microbial genomes shed light on interconnected biogeochemical processes in an aquifer system.</title>
        <authorList>
            <person name="Anantharaman K."/>
            <person name="Brown C.T."/>
            <person name="Hug L.A."/>
            <person name="Sharon I."/>
            <person name="Castelle C.J."/>
            <person name="Probst A.J."/>
            <person name="Thomas B.C."/>
            <person name="Singh A."/>
            <person name="Wilkins M.J."/>
            <person name="Karaoz U."/>
            <person name="Brodie E.L."/>
            <person name="Williams K.H."/>
            <person name="Hubbard S.S."/>
            <person name="Banfield J.F."/>
        </authorList>
    </citation>
    <scope>NUCLEOTIDE SEQUENCE [LARGE SCALE GENOMIC DNA]</scope>
</reference>
<evidence type="ECO:0000313" key="1">
    <source>
        <dbReference type="EMBL" id="OHA44329.1"/>
    </source>
</evidence>